<name>A0A511VBH1_9BACL</name>
<evidence type="ECO:0000259" key="1">
    <source>
        <dbReference type="Pfam" id="PF23741"/>
    </source>
</evidence>
<reference evidence="2 3" key="1">
    <citation type="submission" date="2019-07" db="EMBL/GenBank/DDBJ databases">
        <title>Whole genome shotgun sequence of Aneurinibacillus danicus NBRC 102444.</title>
        <authorList>
            <person name="Hosoyama A."/>
            <person name="Uohara A."/>
            <person name="Ohji S."/>
            <person name="Ichikawa N."/>
        </authorList>
    </citation>
    <scope>NUCLEOTIDE SEQUENCE [LARGE SCALE GENOMIC DNA]</scope>
    <source>
        <strain evidence="2 3">NBRC 102444</strain>
    </source>
</reference>
<comment type="caution">
    <text evidence="2">The sequence shown here is derived from an EMBL/GenBank/DDBJ whole genome shotgun (WGS) entry which is preliminary data.</text>
</comment>
<sequence length="282" mass="32127">MRRAIVVYLENQRDLMLQFGCLYTSLKHIQAKDTDLVVFGTREALNKVPSDCVKVESPPVSGRPEWKNYKYINSVSCLVGKEADFLNGYDYILRSDVDTFMTPAWNSYYPIAYSVGRGAYINNEEVRRNIRRVAGILGLTHRGIENIGSTHYGPPKVVRDVCRVTLHVALYILNHEFATGSGQWPGWYEGVTLLYSCEIAVNHVVGNVQLDYGKLDIESTSRGLISNHPHIHCWHTDQVFSKFRFAAGAYDHMPIHTLNTNTVRDYCMYIAVKSKKEMPWLG</sequence>
<keyword evidence="3" id="KW-1185">Reference proteome</keyword>
<dbReference type="OrthoDB" id="8854905at2"/>
<dbReference type="EMBL" id="BJXX01000174">
    <property type="protein sequence ID" value="GEN36270.1"/>
    <property type="molecule type" value="Genomic_DNA"/>
</dbReference>
<dbReference type="RefSeq" id="WP_146811909.1">
    <property type="nucleotide sequence ID" value="NZ_BJXX01000174.1"/>
</dbReference>
<evidence type="ECO:0000313" key="2">
    <source>
        <dbReference type="EMBL" id="GEN36270.1"/>
    </source>
</evidence>
<accession>A0A511VBH1</accession>
<dbReference type="InterPro" id="IPR055588">
    <property type="entry name" value="DUF7164"/>
</dbReference>
<evidence type="ECO:0000313" key="3">
    <source>
        <dbReference type="Proteomes" id="UP000321157"/>
    </source>
</evidence>
<protein>
    <recommendedName>
        <fullName evidence="1">DUF7164 domain-containing protein</fullName>
    </recommendedName>
</protein>
<organism evidence="2 3">
    <name type="scientific">Aneurinibacillus danicus</name>
    <dbReference type="NCBI Taxonomy" id="267746"/>
    <lineage>
        <taxon>Bacteria</taxon>
        <taxon>Bacillati</taxon>
        <taxon>Bacillota</taxon>
        <taxon>Bacilli</taxon>
        <taxon>Bacillales</taxon>
        <taxon>Paenibacillaceae</taxon>
        <taxon>Aneurinibacillus group</taxon>
        <taxon>Aneurinibacillus</taxon>
    </lineage>
</organism>
<proteinExistence type="predicted"/>
<dbReference type="AlphaFoldDB" id="A0A511VBH1"/>
<dbReference type="Pfam" id="PF23741">
    <property type="entry name" value="DUF7164"/>
    <property type="match status" value="1"/>
</dbReference>
<dbReference type="Proteomes" id="UP000321157">
    <property type="component" value="Unassembled WGS sequence"/>
</dbReference>
<feature type="domain" description="DUF7164" evidence="1">
    <location>
        <begin position="2"/>
        <end position="275"/>
    </location>
</feature>
<gene>
    <name evidence="2" type="ORF">ADA01nite_37300</name>
</gene>